<feature type="compositionally biased region" description="Polar residues" evidence="2">
    <location>
        <begin position="517"/>
        <end position="526"/>
    </location>
</feature>
<feature type="compositionally biased region" description="Pro residues" evidence="2">
    <location>
        <begin position="279"/>
        <end position="290"/>
    </location>
</feature>
<feature type="compositionally biased region" description="Acidic residues" evidence="2">
    <location>
        <begin position="946"/>
        <end position="955"/>
    </location>
</feature>
<dbReference type="AlphaFoldDB" id="A0AAD4LKA5"/>
<feature type="region of interest" description="Disordered" evidence="2">
    <location>
        <begin position="882"/>
        <end position="905"/>
    </location>
</feature>
<keyword evidence="3" id="KW-0812">Transmembrane</keyword>
<feature type="transmembrane region" description="Helical" evidence="3">
    <location>
        <begin position="20"/>
        <end position="41"/>
    </location>
</feature>
<feature type="region of interest" description="Disordered" evidence="2">
    <location>
        <begin position="220"/>
        <end position="309"/>
    </location>
</feature>
<feature type="compositionally biased region" description="Polar residues" evidence="2">
    <location>
        <begin position="810"/>
        <end position="819"/>
    </location>
</feature>
<feature type="compositionally biased region" description="Basic and acidic residues" evidence="2">
    <location>
        <begin position="767"/>
        <end position="784"/>
    </location>
</feature>
<feature type="region of interest" description="Disordered" evidence="2">
    <location>
        <begin position="764"/>
        <end position="789"/>
    </location>
</feature>
<proteinExistence type="predicted"/>
<feature type="compositionally biased region" description="Low complexity" evidence="2">
    <location>
        <begin position="81"/>
        <end position="97"/>
    </location>
</feature>
<dbReference type="EMBL" id="JAKELL010000016">
    <property type="protein sequence ID" value="KAH8994070.1"/>
    <property type="molecule type" value="Genomic_DNA"/>
</dbReference>
<feature type="compositionally biased region" description="Low complexity" evidence="2">
    <location>
        <begin position="820"/>
        <end position="834"/>
    </location>
</feature>
<name>A0AAD4LKA5_9AGAM</name>
<sequence>MLATTPLSSQWSFTLLDTRIEFRSMFVATLFLFIFLCLAYLSNPSETSFRSYLTEQSFRHHLSRLDDPADFDSSDRDDPNRSSSSSQSSSTFGSLESGTSTFHFSNRAAVALRTPRHAFHSFGLFTIAAVIPSHKTLPLSRDTPSVVSSARNSTGTPDPDLFPLKETWFVGAFGKWWRGGVVDPVWPPRHPPQLKCSEGGWSSGILNIKALDRLEDYNGLPFPTTTHSPRSIQRSAPPKLRSRDRSASCLRRSPTPPPLPQSAVLPLHAPKHSQSLTVPQPPQRPSPAHDPPSSANGPTANGPSNFDSTPAVAELTQKINQTRALNLELRNQLSEHTDAATAADAALSAELSGIREAKRVEDVSRGELKARTKTLEDSKRAAEAGKRDAERRLRATQKAKIDAGTRIEKLAEEIRALEAQVQEDQTAVEAAGEAAAQEELEIRALVKRHKREVRVAEEVVTALNVRVRELEESVEHERIALATARENAEVLQREQQNHKYNLILKKPQDTWEGILTSKPSPATSVPDSGIGCESLDPFPTPLEKGSDRDRDRRSSGTLSSHSSPHLHSPGVILPVSVGFGAASQLPVGTPEALARRAKGYSIFDEDLATLPNPALSSKFLPFRDSNADANVNHALTLLPNGLIKSLMAYLHLLPVRETGTTDELLSKSFQSDNDAFLERDWCRRLSVPESTSAVGSSGLGHVFPHFGDESSETFDLYGMRPPRHRLTSDPMDAQRVWPSRTNPELHTSPINVVPPPEARTRWWWPGADKERRSTTDGTEQRKGLNPDAKVFNFSRKPLLGVPPVAPLDSLNPSASSRQVSAGANSNGDGAGATATAAGGSASGFLSGLAMRAFVPSPEEREALQRALGGSSNASLERLPSLSEVGNIPNSPVPNHEQTHAAVPSNPLGLPWIDVNPGANTRRSWLRDLGVSVPRPGKIRFSPWGDGDGEGIEADK</sequence>
<evidence type="ECO:0008006" key="6">
    <source>
        <dbReference type="Google" id="ProtNLM"/>
    </source>
</evidence>
<feature type="compositionally biased region" description="Polar residues" evidence="2">
    <location>
        <begin position="223"/>
        <end position="234"/>
    </location>
</feature>
<keyword evidence="3" id="KW-1133">Transmembrane helix</keyword>
<keyword evidence="3" id="KW-0472">Membrane</keyword>
<feature type="region of interest" description="Disordered" evidence="2">
    <location>
        <begin position="514"/>
        <end position="569"/>
    </location>
</feature>
<feature type="compositionally biased region" description="Basic and acidic residues" evidence="2">
    <location>
        <begin position="69"/>
        <end position="80"/>
    </location>
</feature>
<feature type="coiled-coil region" evidence="1">
    <location>
        <begin position="379"/>
        <end position="501"/>
    </location>
</feature>
<organism evidence="4 5">
    <name type="scientific">Lactarius akahatsu</name>
    <dbReference type="NCBI Taxonomy" id="416441"/>
    <lineage>
        <taxon>Eukaryota</taxon>
        <taxon>Fungi</taxon>
        <taxon>Dikarya</taxon>
        <taxon>Basidiomycota</taxon>
        <taxon>Agaricomycotina</taxon>
        <taxon>Agaricomycetes</taxon>
        <taxon>Russulales</taxon>
        <taxon>Russulaceae</taxon>
        <taxon>Lactarius</taxon>
    </lineage>
</organism>
<reference evidence="4" key="1">
    <citation type="submission" date="2022-01" db="EMBL/GenBank/DDBJ databases">
        <title>Comparative genomics reveals a dynamic genome evolution in the ectomycorrhizal milk-cap (Lactarius) mushrooms.</title>
        <authorList>
            <consortium name="DOE Joint Genome Institute"/>
            <person name="Lebreton A."/>
            <person name="Tang N."/>
            <person name="Kuo A."/>
            <person name="LaButti K."/>
            <person name="Drula E."/>
            <person name="Barry K."/>
            <person name="Clum A."/>
            <person name="Lipzen A."/>
            <person name="Mousain D."/>
            <person name="Ng V."/>
            <person name="Wang R."/>
            <person name="Wang X."/>
            <person name="Dai Y."/>
            <person name="Henrissat B."/>
            <person name="Grigoriev I.V."/>
            <person name="Guerin-Laguette A."/>
            <person name="Yu F."/>
            <person name="Martin F.M."/>
        </authorList>
    </citation>
    <scope>NUCLEOTIDE SEQUENCE</scope>
    <source>
        <strain evidence="4">QP</strain>
    </source>
</reference>
<keyword evidence="5" id="KW-1185">Reference proteome</keyword>
<dbReference type="Proteomes" id="UP001201163">
    <property type="component" value="Unassembled WGS sequence"/>
</dbReference>
<evidence type="ECO:0000256" key="1">
    <source>
        <dbReference type="SAM" id="Coils"/>
    </source>
</evidence>
<feature type="region of interest" description="Disordered" evidence="2">
    <location>
        <begin position="69"/>
        <end position="97"/>
    </location>
</feature>
<feature type="region of interest" description="Disordered" evidence="2">
    <location>
        <begin position="936"/>
        <end position="955"/>
    </location>
</feature>
<feature type="compositionally biased region" description="Basic and acidic residues" evidence="2">
    <location>
        <begin position="544"/>
        <end position="554"/>
    </location>
</feature>
<evidence type="ECO:0000256" key="2">
    <source>
        <dbReference type="SAM" id="MobiDB-lite"/>
    </source>
</evidence>
<comment type="caution">
    <text evidence="4">The sequence shown here is derived from an EMBL/GenBank/DDBJ whole genome shotgun (WGS) entry which is preliminary data.</text>
</comment>
<evidence type="ECO:0000256" key="3">
    <source>
        <dbReference type="SAM" id="Phobius"/>
    </source>
</evidence>
<accession>A0AAD4LKA5</accession>
<feature type="compositionally biased region" description="Polar residues" evidence="2">
    <location>
        <begin position="293"/>
        <end position="308"/>
    </location>
</feature>
<feature type="compositionally biased region" description="Low complexity" evidence="2">
    <location>
        <begin position="555"/>
        <end position="569"/>
    </location>
</feature>
<keyword evidence="1" id="KW-0175">Coiled coil</keyword>
<evidence type="ECO:0000313" key="5">
    <source>
        <dbReference type="Proteomes" id="UP001201163"/>
    </source>
</evidence>
<gene>
    <name evidence="4" type="ORF">EDB92DRAFT_1852579</name>
</gene>
<evidence type="ECO:0000313" key="4">
    <source>
        <dbReference type="EMBL" id="KAH8994070.1"/>
    </source>
</evidence>
<protein>
    <recommendedName>
        <fullName evidence="6">Proteophosphoglycan ppg4</fullName>
    </recommendedName>
</protein>
<feature type="region of interest" description="Disordered" evidence="2">
    <location>
        <begin position="809"/>
        <end position="834"/>
    </location>
</feature>